<name>W0SBP0_9PROT</name>
<evidence type="ECO:0000313" key="3">
    <source>
        <dbReference type="Proteomes" id="UP000031637"/>
    </source>
</evidence>
<evidence type="ECO:0000256" key="1">
    <source>
        <dbReference type="SAM" id="Phobius"/>
    </source>
</evidence>
<dbReference type="STRING" id="1223802.SUTH_00831"/>
<dbReference type="AlphaFoldDB" id="W0SBP0"/>
<dbReference type="Pfam" id="PF07963">
    <property type="entry name" value="N_methyl"/>
    <property type="match status" value="1"/>
</dbReference>
<dbReference type="Proteomes" id="UP000031637">
    <property type="component" value="Chromosome"/>
</dbReference>
<reference evidence="2 3" key="1">
    <citation type="journal article" date="2014" name="Syst. Appl. Microbiol.">
        <title>Complete genomes of freshwater sulfur oxidizers Sulfuricella denitrificans skB26 and Sulfuritalea hydrogenivorans sk43H: genetic insights into the sulfur oxidation pathway of betaproteobacteria.</title>
        <authorList>
            <person name="Watanabe T."/>
            <person name="Kojima H."/>
            <person name="Fukui M."/>
        </authorList>
    </citation>
    <scope>NUCLEOTIDE SEQUENCE [LARGE SCALE GENOMIC DNA]</scope>
    <source>
        <strain evidence="2">DSM22779</strain>
    </source>
</reference>
<dbReference type="EMBL" id="AP012547">
    <property type="protein sequence ID" value="BAO28639.1"/>
    <property type="molecule type" value="Genomic_DNA"/>
</dbReference>
<dbReference type="InterPro" id="IPR012902">
    <property type="entry name" value="N_methyl_site"/>
</dbReference>
<dbReference type="KEGG" id="shd:SUTH_00831"/>
<keyword evidence="1" id="KW-0472">Membrane</keyword>
<organism evidence="2 3">
    <name type="scientific">Sulfuritalea hydrogenivorans sk43H</name>
    <dbReference type="NCBI Taxonomy" id="1223802"/>
    <lineage>
        <taxon>Bacteria</taxon>
        <taxon>Pseudomonadati</taxon>
        <taxon>Pseudomonadota</taxon>
        <taxon>Betaproteobacteria</taxon>
        <taxon>Nitrosomonadales</taxon>
        <taxon>Sterolibacteriaceae</taxon>
        <taxon>Sulfuritalea</taxon>
    </lineage>
</organism>
<gene>
    <name evidence="2" type="ORF">SUTH_00831</name>
</gene>
<accession>W0SBP0</accession>
<dbReference type="HOGENOM" id="CLU_080973_0_0_4"/>
<keyword evidence="3" id="KW-1185">Reference proteome</keyword>
<dbReference type="RefSeq" id="WP_041097313.1">
    <property type="nucleotide sequence ID" value="NZ_AP012547.1"/>
</dbReference>
<proteinExistence type="predicted"/>
<dbReference type="PROSITE" id="PS00409">
    <property type="entry name" value="PROKAR_NTER_METHYL"/>
    <property type="match status" value="1"/>
</dbReference>
<keyword evidence="1" id="KW-0812">Transmembrane</keyword>
<dbReference type="NCBIfam" id="TIGR02532">
    <property type="entry name" value="IV_pilin_GFxxxE"/>
    <property type="match status" value="1"/>
</dbReference>
<evidence type="ECO:0000313" key="2">
    <source>
        <dbReference type="EMBL" id="BAO28639.1"/>
    </source>
</evidence>
<protein>
    <submittedName>
        <fullName evidence="2">General secretion pathway protein H</fullName>
    </submittedName>
</protein>
<dbReference type="OrthoDB" id="9788802at2"/>
<feature type="transmembrane region" description="Helical" evidence="1">
    <location>
        <begin position="12"/>
        <end position="31"/>
    </location>
</feature>
<sequence length="266" mass="27731">MTRQGGFTLVEMVMAIVITGIVAGIVAVFIAKPVEGYVSTARRAGMTDVADLALKRMALDIRTAVPNTVRIAGAGRFLEFIPARTGGRYCTDSDSGCNPLDFATADLSFDVLGEAHDAAENEFLVIYNTGQTGLNAYLATDNRRTIAAGTTTTAITFAGTSFPFASPSSRFQVVPVTGPVTYACEGVGGAATGTGSLRRYTGYGFNGTQPTTGLGTGALLADNLTGCIFTYGAVSATNGMVSLQLTVTRENESISLFHQIHVDNAP</sequence>
<keyword evidence="1" id="KW-1133">Transmembrane helix</keyword>